<evidence type="ECO:0000313" key="7">
    <source>
        <dbReference type="Proteomes" id="UP000196581"/>
    </source>
</evidence>
<dbReference type="CDD" id="cd03528">
    <property type="entry name" value="Rieske_RO_ferredoxin"/>
    <property type="match status" value="1"/>
</dbReference>
<evidence type="ECO:0000259" key="5">
    <source>
        <dbReference type="PROSITE" id="PS51296"/>
    </source>
</evidence>
<feature type="domain" description="Rieske" evidence="5">
    <location>
        <begin position="4"/>
        <end position="100"/>
    </location>
</feature>
<dbReference type="PANTHER" id="PTHR21496">
    <property type="entry name" value="FERREDOXIN-RELATED"/>
    <property type="match status" value="1"/>
</dbReference>
<keyword evidence="3" id="KW-0408">Iron</keyword>
<organism evidence="6 7">
    <name type="scientific">Brevibacterium yomogidense</name>
    <dbReference type="NCBI Taxonomy" id="946573"/>
    <lineage>
        <taxon>Bacteria</taxon>
        <taxon>Bacillati</taxon>
        <taxon>Actinomycetota</taxon>
        <taxon>Actinomycetes</taxon>
        <taxon>Micrococcales</taxon>
        <taxon>Brevibacteriaceae</taxon>
        <taxon>Brevibacterium</taxon>
    </lineage>
</organism>
<dbReference type="SUPFAM" id="SSF50022">
    <property type="entry name" value="ISP domain"/>
    <property type="match status" value="1"/>
</dbReference>
<keyword evidence="2" id="KW-0479">Metal-binding</keyword>
<dbReference type="EMBL" id="FWFF01000014">
    <property type="protein sequence ID" value="SLM98389.1"/>
    <property type="molecule type" value="Genomic_DNA"/>
</dbReference>
<dbReference type="PROSITE" id="PS51296">
    <property type="entry name" value="RIESKE"/>
    <property type="match status" value="1"/>
</dbReference>
<dbReference type="GO" id="GO:0051537">
    <property type="term" value="F:2 iron, 2 sulfur cluster binding"/>
    <property type="evidence" value="ECO:0007669"/>
    <property type="project" value="UniProtKB-KW"/>
</dbReference>
<reference evidence="7" key="1">
    <citation type="submission" date="2017-02" db="EMBL/GenBank/DDBJ databases">
        <authorList>
            <person name="Dridi B."/>
        </authorList>
    </citation>
    <scope>NUCLEOTIDE SEQUENCE [LARGE SCALE GENOMIC DNA]</scope>
    <source>
        <strain evidence="7">B Co 03.10</strain>
    </source>
</reference>
<evidence type="ECO:0000256" key="1">
    <source>
        <dbReference type="ARBA" id="ARBA00022714"/>
    </source>
</evidence>
<dbReference type="PANTHER" id="PTHR21496:SF23">
    <property type="entry name" value="3-PHENYLPROPIONATE_CINNAMIC ACID DIOXYGENASE FERREDOXIN SUBUNIT"/>
    <property type="match status" value="1"/>
</dbReference>
<dbReference type="GO" id="GO:0016705">
    <property type="term" value="F:oxidoreductase activity, acting on paired donors, with incorporation or reduction of molecular oxygen"/>
    <property type="evidence" value="ECO:0007669"/>
    <property type="project" value="UniProtKB-ARBA"/>
</dbReference>
<keyword evidence="1" id="KW-0001">2Fe-2S</keyword>
<keyword evidence="7" id="KW-1185">Reference proteome</keyword>
<dbReference type="Proteomes" id="UP000196581">
    <property type="component" value="Unassembled WGS sequence"/>
</dbReference>
<dbReference type="AlphaFoldDB" id="A0A1X6XH27"/>
<accession>A0A1X6XH27</accession>
<dbReference type="RefSeq" id="WP_087007373.1">
    <property type="nucleotide sequence ID" value="NZ_FWFF01000014.1"/>
</dbReference>
<dbReference type="InterPro" id="IPR017941">
    <property type="entry name" value="Rieske_2Fe-2S"/>
</dbReference>
<keyword evidence="4" id="KW-0411">Iron-sulfur</keyword>
<sequence length="104" mass="10999">MSLVPVLPAADLAAGSAVRIIVEDREVCIARTEDGDVHAIDDVCTHGEVSLAEGDVIGCTVECWLHGSAFDLRSGEPTTPPAFEPVEVYACEERDGQIFVDVSG</sequence>
<dbReference type="Gene3D" id="2.102.10.10">
    <property type="entry name" value="Rieske [2Fe-2S] iron-sulphur domain"/>
    <property type="match status" value="1"/>
</dbReference>
<evidence type="ECO:0000256" key="2">
    <source>
        <dbReference type="ARBA" id="ARBA00022723"/>
    </source>
</evidence>
<dbReference type="InterPro" id="IPR036922">
    <property type="entry name" value="Rieske_2Fe-2S_sf"/>
</dbReference>
<gene>
    <name evidence="6" type="ORF">FM105_08905</name>
</gene>
<evidence type="ECO:0000256" key="3">
    <source>
        <dbReference type="ARBA" id="ARBA00023004"/>
    </source>
</evidence>
<name>A0A1X6XH27_9MICO</name>
<dbReference type="Pfam" id="PF00355">
    <property type="entry name" value="Rieske"/>
    <property type="match status" value="1"/>
</dbReference>
<dbReference type="GO" id="GO:0004497">
    <property type="term" value="F:monooxygenase activity"/>
    <property type="evidence" value="ECO:0007669"/>
    <property type="project" value="UniProtKB-ARBA"/>
</dbReference>
<protein>
    <submittedName>
        <fullName evidence="6">Ferredoxin, 2Fe-2S</fullName>
    </submittedName>
</protein>
<evidence type="ECO:0000313" key="6">
    <source>
        <dbReference type="EMBL" id="SLM98389.1"/>
    </source>
</evidence>
<dbReference type="GO" id="GO:0046872">
    <property type="term" value="F:metal ion binding"/>
    <property type="evidence" value="ECO:0007669"/>
    <property type="project" value="UniProtKB-KW"/>
</dbReference>
<evidence type="ECO:0000256" key="4">
    <source>
        <dbReference type="ARBA" id="ARBA00023014"/>
    </source>
</evidence>
<proteinExistence type="predicted"/>